<dbReference type="PROSITE" id="PS51099">
    <property type="entry name" value="PTS_EIIB_TYPE_2"/>
    <property type="match status" value="1"/>
</dbReference>
<feature type="transmembrane region" description="Helical" evidence="12">
    <location>
        <begin position="623"/>
        <end position="649"/>
    </location>
</feature>
<evidence type="ECO:0000256" key="4">
    <source>
        <dbReference type="ARBA" id="ARBA00022553"/>
    </source>
</evidence>
<dbReference type="SUPFAM" id="SSF52794">
    <property type="entry name" value="PTS system IIB component-like"/>
    <property type="match status" value="1"/>
</dbReference>
<dbReference type="GO" id="GO:0005886">
    <property type="term" value="C:plasma membrane"/>
    <property type="evidence" value="ECO:0007669"/>
    <property type="project" value="UniProtKB-SubCell"/>
</dbReference>
<keyword evidence="6" id="KW-0808">Transferase</keyword>
<evidence type="ECO:0000256" key="7">
    <source>
        <dbReference type="ARBA" id="ARBA00022683"/>
    </source>
</evidence>
<proteinExistence type="predicted"/>
<evidence type="ECO:0000256" key="10">
    <source>
        <dbReference type="ARBA" id="ARBA00022989"/>
    </source>
</evidence>
<feature type="transmembrane region" description="Helical" evidence="12">
    <location>
        <begin position="480"/>
        <end position="498"/>
    </location>
</feature>
<evidence type="ECO:0000256" key="1">
    <source>
        <dbReference type="ARBA" id="ARBA00004429"/>
    </source>
</evidence>
<dbReference type="Pfam" id="PF02302">
    <property type="entry name" value="PTS_IIB"/>
    <property type="match status" value="1"/>
</dbReference>
<evidence type="ECO:0000256" key="11">
    <source>
        <dbReference type="ARBA" id="ARBA00023136"/>
    </source>
</evidence>
<dbReference type="OrthoDB" id="9782569at2"/>
<dbReference type="InterPro" id="IPR013011">
    <property type="entry name" value="PTS_EIIB_2"/>
</dbReference>
<evidence type="ECO:0000256" key="2">
    <source>
        <dbReference type="ARBA" id="ARBA00022448"/>
    </source>
</evidence>
<keyword evidence="2" id="KW-0813">Transport</keyword>
<name>A0A2K8SDM7_9MOLU</name>
<feature type="transmembrane region" description="Helical" evidence="12">
    <location>
        <begin position="556"/>
        <end position="577"/>
    </location>
</feature>
<evidence type="ECO:0000313" key="16">
    <source>
        <dbReference type="EMBL" id="AUB31561.1"/>
    </source>
</evidence>
<evidence type="ECO:0000259" key="14">
    <source>
        <dbReference type="PROSITE" id="PS51099"/>
    </source>
</evidence>
<feature type="transmembrane region" description="Helical" evidence="12">
    <location>
        <begin position="519"/>
        <end position="544"/>
    </location>
</feature>
<gene>
    <name evidence="16" type="primary">fruB</name>
    <name evidence="16" type="ORF">SFLOR_v1c05090</name>
</gene>
<evidence type="ECO:0000256" key="8">
    <source>
        <dbReference type="ARBA" id="ARBA00022692"/>
    </source>
</evidence>
<feature type="transmembrane region" description="Helical" evidence="12">
    <location>
        <begin position="348"/>
        <end position="365"/>
    </location>
</feature>
<evidence type="ECO:0000256" key="3">
    <source>
        <dbReference type="ARBA" id="ARBA00022475"/>
    </source>
</evidence>
<dbReference type="AlphaFoldDB" id="A0A2K8SDM7"/>
<keyword evidence="4" id="KW-0597">Phosphoprotein</keyword>
<feature type="transmembrane region" description="Helical" evidence="12">
    <location>
        <begin position="403"/>
        <end position="421"/>
    </location>
</feature>
<dbReference type="EMBL" id="CP025057">
    <property type="protein sequence ID" value="AUB31561.1"/>
    <property type="molecule type" value="Genomic_DNA"/>
</dbReference>
<sequence>MENIYKEKLIFLNLDLNSKDEILRYICNKAKEFEYVSDSQSLLESFYQREKEGTTGFEDGFAIPHAKIKGINQAFIICVRTVNGVEWESLDGKPTQVIIALIIPENASVEHLEILSATAKKLMSSELREKLKTVETSKEFAKALKVEIKKPIATKETLAINGYKGKNIVAITACVVGVAHTYMAEDKLINELSKIGANIRVETQGSKGVGTELTEKEIANADVVIIAADTKVNLQRFNGKLVYSTHVARAIKEPLKVLEDAFAKGTIQSNVEFKNDKSMNKQKEGVLQHIFAGISYMIPVIIGGGICLAFSIGLAKAIWGPEARTSGPLDINGKPLYPWNPLAVMDKIGGAAFTLMIPILAGFIANSIAGRAAIAPAMLGAFIGNNATYFMPLPGMPNIQTPTGFVGAILSGLLVGYYVRWVNTWKVHKSLKAAMPIFFIPLTAGIGISVLFIYLIGGPIGYVMQQLSNVIKGGYENPNFGVGLGIALGILIGAMASFDMGGPINKIAFVTCTMLIDSGIYYPMGTMAAAIPVAPLGMGLSTILFKRFFNKEEKGLGIAAMIMGTIGISEGAIPFAIRDPKRAIAANIAGGVVAGAIAGAFKIQDLAGHGGPIVAILGAVPYGWQTAVFFLAVTSGVAVTTSLYGLMLISSKGTIGSLKETHANHIEKLIEEKSSQKRDINDQIRVLRSTIKVSKSEQEKNETLVKIEKLKSQKTDISKNTKEKIIKAIEIFDQLKKFEKDYVNQNKEHTKNFIRAQKEQKMISLKNKFMSKSKELTTLDHYDKKIYLESYSKSVEEIKENYQESILNYQIKLRKKFTNEYNEKVK</sequence>
<dbReference type="GO" id="GO:0005351">
    <property type="term" value="F:carbohydrate:proton symporter activity"/>
    <property type="evidence" value="ECO:0007669"/>
    <property type="project" value="InterPro"/>
</dbReference>
<dbReference type="InterPro" id="IPR003501">
    <property type="entry name" value="PTS_EIIB_2/3"/>
</dbReference>
<protein>
    <submittedName>
        <fullName evidence="16">PTS system, fructose-specific IIA component</fullName>
    </submittedName>
</protein>
<dbReference type="InterPro" id="IPR036095">
    <property type="entry name" value="PTS_EIIB-like_sf"/>
</dbReference>
<keyword evidence="7" id="KW-0598">Phosphotransferase system</keyword>
<keyword evidence="17" id="KW-1185">Reference proteome</keyword>
<keyword evidence="8 12" id="KW-0812">Transmembrane</keyword>
<dbReference type="CDD" id="cd05569">
    <property type="entry name" value="PTS_IIB_fructose"/>
    <property type="match status" value="1"/>
</dbReference>
<dbReference type="InterPro" id="IPR016152">
    <property type="entry name" value="PTrfase/Anion_transptr"/>
</dbReference>
<feature type="transmembrane region" description="Helical" evidence="12">
    <location>
        <begin position="372"/>
        <end position="391"/>
    </location>
</feature>
<feature type="transmembrane region" description="Helical" evidence="12">
    <location>
        <begin position="433"/>
        <end position="460"/>
    </location>
</feature>
<keyword evidence="11 12" id="KW-0472">Membrane</keyword>
<keyword evidence="3" id="KW-1003">Cell membrane</keyword>
<dbReference type="CDD" id="cd00211">
    <property type="entry name" value="PTS_IIA_fru"/>
    <property type="match status" value="1"/>
</dbReference>
<evidence type="ECO:0000256" key="5">
    <source>
        <dbReference type="ARBA" id="ARBA00022597"/>
    </source>
</evidence>
<evidence type="ECO:0000259" key="13">
    <source>
        <dbReference type="PROSITE" id="PS51094"/>
    </source>
</evidence>
<dbReference type="InterPro" id="IPR006327">
    <property type="entry name" value="PTS_IIC_fruc"/>
</dbReference>
<dbReference type="RefSeq" id="WP_100916547.1">
    <property type="nucleotide sequence ID" value="NZ_CP025057.1"/>
</dbReference>
<reference evidence="16 17" key="1">
    <citation type="submission" date="2017-12" db="EMBL/GenBank/DDBJ databases">
        <title>Complete genome sequence of Spiroplasma floricola 23-6 (ATCC 29989).</title>
        <authorList>
            <person name="Tsai Y.-M."/>
            <person name="Wu P.-S."/>
            <person name="Lo W.-S."/>
            <person name="Kuo C.-H."/>
        </authorList>
    </citation>
    <scope>NUCLEOTIDE SEQUENCE [LARGE SCALE GENOMIC DNA]</scope>
    <source>
        <strain evidence="16 17">23-6</strain>
    </source>
</reference>
<dbReference type="PANTHER" id="PTHR30505:SF0">
    <property type="entry name" value="FRUCTOSE-LIKE PTS SYSTEM EIIBC COMPONENT-RELATED"/>
    <property type="match status" value="1"/>
</dbReference>
<accession>A0A2K8SDM7</accession>
<dbReference type="GO" id="GO:0022877">
    <property type="term" value="F:protein-N(PI)-phosphohistidine-fructose phosphotransferase system transporter activity"/>
    <property type="evidence" value="ECO:0007669"/>
    <property type="project" value="InterPro"/>
</dbReference>
<dbReference type="Pfam" id="PF00359">
    <property type="entry name" value="PTS_EIIA_2"/>
    <property type="match status" value="1"/>
</dbReference>
<dbReference type="GO" id="GO:0009401">
    <property type="term" value="P:phosphoenolpyruvate-dependent sugar phosphotransferase system"/>
    <property type="evidence" value="ECO:0007669"/>
    <property type="project" value="UniProtKB-KW"/>
</dbReference>
<dbReference type="Gene3D" id="3.40.50.2300">
    <property type="match status" value="1"/>
</dbReference>
<evidence type="ECO:0000256" key="6">
    <source>
        <dbReference type="ARBA" id="ARBA00022679"/>
    </source>
</evidence>
<dbReference type="GO" id="GO:0090563">
    <property type="term" value="F:protein-phosphocysteine-sugar phosphotransferase activity"/>
    <property type="evidence" value="ECO:0007669"/>
    <property type="project" value="TreeGrafter"/>
</dbReference>
<dbReference type="NCBIfam" id="TIGR00848">
    <property type="entry name" value="fruA"/>
    <property type="match status" value="1"/>
</dbReference>
<dbReference type="InterPro" id="IPR002178">
    <property type="entry name" value="PTS_EIIA_type-2_dom"/>
</dbReference>
<dbReference type="SUPFAM" id="SSF55804">
    <property type="entry name" value="Phoshotransferase/anion transport protein"/>
    <property type="match status" value="1"/>
</dbReference>
<feature type="transmembrane region" description="Helical" evidence="12">
    <location>
        <begin position="286"/>
        <end position="319"/>
    </location>
</feature>
<feature type="domain" description="PTS EIIB type-2" evidence="14">
    <location>
        <begin position="168"/>
        <end position="263"/>
    </location>
</feature>
<keyword evidence="10 12" id="KW-1133">Transmembrane helix</keyword>
<dbReference type="PANTHER" id="PTHR30505">
    <property type="entry name" value="FRUCTOSE-LIKE PERMEASE"/>
    <property type="match status" value="1"/>
</dbReference>
<dbReference type="InterPro" id="IPR050864">
    <property type="entry name" value="Bacterial_PTS_Sugar_Transport"/>
</dbReference>
<dbReference type="NCBIfam" id="TIGR00829">
    <property type="entry name" value="FRU"/>
    <property type="match status" value="1"/>
</dbReference>
<feature type="transmembrane region" description="Helical" evidence="12">
    <location>
        <begin position="584"/>
        <end position="603"/>
    </location>
</feature>
<evidence type="ECO:0000313" key="17">
    <source>
        <dbReference type="Proteomes" id="UP000231823"/>
    </source>
</evidence>
<dbReference type="NCBIfam" id="TIGR01427">
    <property type="entry name" value="PTS_IIC_fructo"/>
    <property type="match status" value="1"/>
</dbReference>
<dbReference type="GO" id="GO:0016301">
    <property type="term" value="F:kinase activity"/>
    <property type="evidence" value="ECO:0007669"/>
    <property type="project" value="UniProtKB-KW"/>
</dbReference>
<evidence type="ECO:0000256" key="9">
    <source>
        <dbReference type="ARBA" id="ARBA00022777"/>
    </source>
</evidence>
<dbReference type="Proteomes" id="UP000231823">
    <property type="component" value="Chromosome"/>
</dbReference>
<dbReference type="InterPro" id="IPR013014">
    <property type="entry name" value="PTS_EIIC_2"/>
</dbReference>
<keyword evidence="9" id="KW-0418">Kinase</keyword>
<keyword evidence="5" id="KW-0762">Sugar transport</keyword>
<dbReference type="InterPro" id="IPR003353">
    <property type="entry name" value="PTS_IIB_fruc"/>
</dbReference>
<dbReference type="PROSITE" id="PS51094">
    <property type="entry name" value="PTS_EIIA_TYPE_2"/>
    <property type="match status" value="1"/>
</dbReference>
<evidence type="ECO:0000259" key="15">
    <source>
        <dbReference type="PROSITE" id="PS51104"/>
    </source>
</evidence>
<organism evidence="16 17">
    <name type="scientific">Spiroplasma floricola 23-6</name>
    <dbReference type="NCBI Taxonomy" id="1336749"/>
    <lineage>
        <taxon>Bacteria</taxon>
        <taxon>Bacillati</taxon>
        <taxon>Mycoplasmatota</taxon>
        <taxon>Mollicutes</taxon>
        <taxon>Entomoplasmatales</taxon>
        <taxon>Spiroplasmataceae</taxon>
        <taxon>Spiroplasma</taxon>
    </lineage>
</organism>
<feature type="domain" description="PTS EIIA type-2" evidence="13">
    <location>
        <begin position="3"/>
        <end position="147"/>
    </location>
</feature>
<dbReference type="InterPro" id="IPR004715">
    <property type="entry name" value="PTS_IIA_fruc"/>
</dbReference>
<comment type="subcellular location">
    <subcellularLocation>
        <location evidence="1">Cell inner membrane</location>
        <topology evidence="1">Multi-pass membrane protein</topology>
    </subcellularLocation>
</comment>
<dbReference type="KEGG" id="sfz:SFLOR_v1c05090"/>
<feature type="domain" description="PTS EIIC type-2" evidence="15">
    <location>
        <begin position="286"/>
        <end position="652"/>
    </location>
</feature>
<dbReference type="Gene3D" id="3.40.930.10">
    <property type="entry name" value="Mannitol-specific EII, Chain A"/>
    <property type="match status" value="1"/>
</dbReference>
<evidence type="ECO:0000256" key="12">
    <source>
        <dbReference type="SAM" id="Phobius"/>
    </source>
</evidence>
<dbReference type="PROSITE" id="PS51104">
    <property type="entry name" value="PTS_EIIC_TYPE_2"/>
    <property type="match status" value="1"/>
</dbReference>